<comment type="caution">
    <text evidence="1">The sequence shown here is derived from an EMBL/GenBank/DDBJ whole genome shotgun (WGS) entry which is preliminary data.</text>
</comment>
<keyword evidence="2" id="KW-1185">Reference proteome</keyword>
<reference evidence="1 2" key="1">
    <citation type="submission" date="2023-06" db="EMBL/GenBank/DDBJ databases">
        <title>Aquibacillus rhizosphaerae LR5S19.</title>
        <authorList>
            <person name="Sun J.-Q."/>
        </authorList>
    </citation>
    <scope>NUCLEOTIDE SEQUENCE [LARGE SCALE GENOMIC DNA]</scope>
    <source>
        <strain evidence="1 2">LR5S19</strain>
    </source>
</reference>
<protein>
    <submittedName>
        <fullName evidence="1">DUF5365 family protein</fullName>
    </submittedName>
</protein>
<evidence type="ECO:0000313" key="1">
    <source>
        <dbReference type="EMBL" id="MDL4839712.1"/>
    </source>
</evidence>
<gene>
    <name evidence="1" type="ORF">QQS35_04470</name>
</gene>
<dbReference type="EMBL" id="JASTZU010000018">
    <property type="protein sequence ID" value="MDL4839712.1"/>
    <property type="molecule type" value="Genomic_DNA"/>
</dbReference>
<dbReference type="RefSeq" id="WP_285930657.1">
    <property type="nucleotide sequence ID" value="NZ_JASTZU010000018.1"/>
</dbReference>
<dbReference type="Proteomes" id="UP001235343">
    <property type="component" value="Unassembled WGS sequence"/>
</dbReference>
<dbReference type="Pfam" id="PF17326">
    <property type="entry name" value="DUF5365"/>
    <property type="match status" value="1"/>
</dbReference>
<evidence type="ECO:0000313" key="2">
    <source>
        <dbReference type="Proteomes" id="UP001235343"/>
    </source>
</evidence>
<name>A0ABT7L1I9_9BACI</name>
<proteinExistence type="predicted"/>
<organism evidence="1 2">
    <name type="scientific">Aquibacillus rhizosphaerae</name>
    <dbReference type="NCBI Taxonomy" id="3051431"/>
    <lineage>
        <taxon>Bacteria</taxon>
        <taxon>Bacillati</taxon>
        <taxon>Bacillota</taxon>
        <taxon>Bacilli</taxon>
        <taxon>Bacillales</taxon>
        <taxon>Bacillaceae</taxon>
        <taxon>Aquibacillus</taxon>
    </lineage>
</organism>
<sequence length="127" mass="14941">MRVITASTPEQQHYVKSLIEELYVTVFPYFFSDNYIKKLKNFELMQAPNLEELSLTEIMEVTAAFQTITTILKQLGNSDQIIHEYEDIFSKNTKILSKYNIDFPFQLIDFLTNNHTEVVTNKKSLYM</sequence>
<accession>A0ABT7L1I9</accession>
<dbReference type="InterPro" id="IPR020355">
    <property type="entry name" value="Uncharacterised_YhcU"/>
</dbReference>